<gene>
    <name evidence="1" type="ORF">E1292_46130</name>
</gene>
<proteinExistence type="predicted"/>
<sequence length="66" mass="6555">MRRLITVLASTAAGTALMVVMAGPALSVSIMDCVLGTGVVLPSPTSTTRMACYGGTFHGSPVSGIA</sequence>
<accession>A0A4R4UMG3</accession>
<protein>
    <submittedName>
        <fullName evidence="1">Uncharacterized protein</fullName>
    </submittedName>
</protein>
<keyword evidence="2" id="KW-1185">Reference proteome</keyword>
<comment type="caution">
    <text evidence="1">The sequence shown here is derived from an EMBL/GenBank/DDBJ whole genome shotgun (WGS) entry which is preliminary data.</text>
</comment>
<dbReference type="RefSeq" id="WP_132606132.1">
    <property type="nucleotide sequence ID" value="NZ_SMKO01000258.1"/>
</dbReference>
<dbReference type="AlphaFoldDB" id="A0A4R4UMG3"/>
<dbReference type="EMBL" id="SMKO01000258">
    <property type="protein sequence ID" value="TDC88029.1"/>
    <property type="molecule type" value="Genomic_DNA"/>
</dbReference>
<organism evidence="1 2">
    <name type="scientific">Nonomuraea deserti</name>
    <dbReference type="NCBI Taxonomy" id="1848322"/>
    <lineage>
        <taxon>Bacteria</taxon>
        <taxon>Bacillati</taxon>
        <taxon>Actinomycetota</taxon>
        <taxon>Actinomycetes</taxon>
        <taxon>Streptosporangiales</taxon>
        <taxon>Streptosporangiaceae</taxon>
        <taxon>Nonomuraea</taxon>
    </lineage>
</organism>
<evidence type="ECO:0000313" key="2">
    <source>
        <dbReference type="Proteomes" id="UP000295258"/>
    </source>
</evidence>
<reference evidence="1 2" key="1">
    <citation type="submission" date="2019-03" db="EMBL/GenBank/DDBJ databases">
        <title>Draft genome sequences of novel Actinobacteria.</title>
        <authorList>
            <person name="Sahin N."/>
            <person name="Ay H."/>
            <person name="Saygin H."/>
        </authorList>
    </citation>
    <scope>NUCLEOTIDE SEQUENCE [LARGE SCALE GENOMIC DNA]</scope>
    <source>
        <strain evidence="1 2">KC310</strain>
    </source>
</reference>
<evidence type="ECO:0000313" key="1">
    <source>
        <dbReference type="EMBL" id="TDC88029.1"/>
    </source>
</evidence>
<name>A0A4R4UMG3_9ACTN</name>
<dbReference type="Proteomes" id="UP000295258">
    <property type="component" value="Unassembled WGS sequence"/>
</dbReference>